<dbReference type="InterPro" id="IPR003583">
    <property type="entry name" value="Hlx-hairpin-Hlx_DNA-bd_motif"/>
</dbReference>
<dbReference type="InterPro" id="IPR012340">
    <property type="entry name" value="NA-bd_OB-fold"/>
</dbReference>
<dbReference type="InterPro" id="IPR011114">
    <property type="entry name" value="RuvA_C"/>
</dbReference>
<dbReference type="Proteomes" id="UP000605427">
    <property type="component" value="Unassembled WGS sequence"/>
</dbReference>
<comment type="caution">
    <text evidence="6">Lacks conserved residue(s) required for the propagation of feature annotation.</text>
</comment>
<feature type="domain" description="Helix-hairpin-helix DNA-binding motif class 1" evidence="7">
    <location>
        <begin position="73"/>
        <end position="92"/>
    </location>
</feature>
<keyword evidence="8" id="KW-0378">Hydrolase</keyword>
<comment type="caution">
    <text evidence="8">The sequence shown here is derived from an EMBL/GenBank/DDBJ whole genome shotgun (WGS) entry which is preliminary data.</text>
</comment>
<dbReference type="HAMAP" id="MF_00031">
    <property type="entry name" value="DNA_HJ_migration_RuvA"/>
    <property type="match status" value="1"/>
</dbReference>
<evidence type="ECO:0000256" key="3">
    <source>
        <dbReference type="ARBA" id="ARBA00023125"/>
    </source>
</evidence>
<keyword evidence="3 6" id="KW-0238">DNA-binding</keyword>
<evidence type="ECO:0000256" key="4">
    <source>
        <dbReference type="ARBA" id="ARBA00023172"/>
    </source>
</evidence>
<dbReference type="InterPro" id="IPR010994">
    <property type="entry name" value="RuvA_2-like"/>
</dbReference>
<keyword evidence="8" id="KW-0547">Nucleotide-binding</keyword>
<keyword evidence="9" id="KW-1185">Reference proteome</keyword>
<protein>
    <recommendedName>
        <fullName evidence="6">Holliday junction branch migration complex subunit RuvA</fullName>
    </recommendedName>
</protein>
<comment type="domain">
    <text evidence="6">Has three domains with a flexible linker between the domains II and III and assumes an 'L' shape. Domain III is highly mobile and contacts RuvB.</text>
</comment>
<dbReference type="SUPFAM" id="SSF47781">
    <property type="entry name" value="RuvA domain 2-like"/>
    <property type="match status" value="1"/>
</dbReference>
<dbReference type="Pfam" id="PF14520">
    <property type="entry name" value="HHH_5"/>
    <property type="match status" value="1"/>
</dbReference>
<evidence type="ECO:0000256" key="6">
    <source>
        <dbReference type="HAMAP-Rule" id="MF_00031"/>
    </source>
</evidence>
<dbReference type="Pfam" id="PF01330">
    <property type="entry name" value="RuvA_N"/>
    <property type="match status" value="1"/>
</dbReference>
<evidence type="ECO:0000256" key="5">
    <source>
        <dbReference type="ARBA" id="ARBA00023204"/>
    </source>
</evidence>
<dbReference type="Gene3D" id="2.40.50.140">
    <property type="entry name" value="Nucleic acid-binding proteins"/>
    <property type="match status" value="1"/>
</dbReference>
<reference evidence="9" key="1">
    <citation type="journal article" date="2019" name="Int. J. Syst. Evol. Microbiol.">
        <title>The Global Catalogue of Microorganisms (GCM) 10K type strain sequencing project: providing services to taxonomists for standard genome sequencing and annotation.</title>
        <authorList>
            <consortium name="The Broad Institute Genomics Platform"/>
            <consortium name="The Broad Institute Genome Sequencing Center for Infectious Disease"/>
            <person name="Wu L."/>
            <person name="Ma J."/>
        </authorList>
    </citation>
    <scope>NUCLEOTIDE SEQUENCE [LARGE SCALE GENOMIC DNA]</scope>
    <source>
        <strain evidence="9">CCM 8702</strain>
    </source>
</reference>
<name>A0ABQ1ZTL5_9BACL</name>
<evidence type="ECO:0000256" key="2">
    <source>
        <dbReference type="ARBA" id="ARBA00022763"/>
    </source>
</evidence>
<organism evidence="8 9">
    <name type="scientific">Saccharibacillus endophyticus</name>
    <dbReference type="NCBI Taxonomy" id="2060666"/>
    <lineage>
        <taxon>Bacteria</taxon>
        <taxon>Bacillati</taxon>
        <taxon>Bacillota</taxon>
        <taxon>Bacilli</taxon>
        <taxon>Bacillales</taxon>
        <taxon>Paenibacillaceae</taxon>
        <taxon>Saccharibacillus</taxon>
    </lineage>
</organism>
<comment type="function">
    <text evidence="6">The RuvA-RuvB-RuvC complex processes Holliday junction (HJ) DNA during genetic recombination and DNA repair, while the RuvA-RuvB complex plays an important role in the rescue of blocked DNA replication forks via replication fork reversal (RFR). RuvA specifically binds to HJ cruciform DNA, conferring on it an open structure. The RuvB hexamer acts as an ATP-dependent pump, pulling dsDNA into and through the RuvAB complex. HJ branch migration allows RuvC to scan DNA until it finds its consensus sequence, where it cleaves and resolves the cruciform DNA.</text>
</comment>
<comment type="subcellular location">
    <subcellularLocation>
        <location evidence="6">Cytoplasm</location>
    </subcellularLocation>
</comment>
<accession>A0ABQ1ZTL5</accession>
<dbReference type="SUPFAM" id="SSF46929">
    <property type="entry name" value="DNA helicase RuvA subunit, C-terminal domain"/>
    <property type="match status" value="1"/>
</dbReference>
<keyword evidence="8" id="KW-0067">ATP-binding</keyword>
<keyword evidence="2 6" id="KW-0227">DNA damage</keyword>
<gene>
    <name evidence="6 8" type="primary">ruvA</name>
    <name evidence="8" type="ORF">GCM10007362_15910</name>
</gene>
<evidence type="ECO:0000313" key="9">
    <source>
        <dbReference type="Proteomes" id="UP000605427"/>
    </source>
</evidence>
<dbReference type="EMBL" id="BMDD01000001">
    <property type="protein sequence ID" value="GGH75116.1"/>
    <property type="molecule type" value="Genomic_DNA"/>
</dbReference>
<dbReference type="Gene3D" id="1.10.150.20">
    <property type="entry name" value="5' to 3' exonuclease, C-terminal subdomain"/>
    <property type="match status" value="1"/>
</dbReference>
<dbReference type="InterPro" id="IPR000085">
    <property type="entry name" value="RuvA"/>
</dbReference>
<keyword evidence="4 6" id="KW-0233">DNA recombination</keyword>
<dbReference type="InterPro" id="IPR013849">
    <property type="entry name" value="DNA_helicase_Holl-junc_RuvA_I"/>
</dbReference>
<dbReference type="SUPFAM" id="SSF50249">
    <property type="entry name" value="Nucleic acid-binding proteins"/>
    <property type="match status" value="1"/>
</dbReference>
<evidence type="ECO:0000259" key="7">
    <source>
        <dbReference type="SMART" id="SM00278"/>
    </source>
</evidence>
<dbReference type="GO" id="GO:0004386">
    <property type="term" value="F:helicase activity"/>
    <property type="evidence" value="ECO:0007669"/>
    <property type="project" value="UniProtKB-KW"/>
</dbReference>
<feature type="region of interest" description="Domain I" evidence="6">
    <location>
        <begin position="1"/>
        <end position="64"/>
    </location>
</feature>
<evidence type="ECO:0000256" key="1">
    <source>
        <dbReference type="ARBA" id="ARBA00022490"/>
    </source>
</evidence>
<comment type="similarity">
    <text evidence="6">Belongs to the RuvA family.</text>
</comment>
<dbReference type="NCBIfam" id="TIGR00084">
    <property type="entry name" value="ruvA"/>
    <property type="match status" value="1"/>
</dbReference>
<comment type="subunit">
    <text evidence="6">Homotetramer. Forms an RuvA(8)-RuvB(12)-Holliday junction (HJ) complex. HJ DNA is sandwiched between 2 RuvA tetramers; dsDNA enters through RuvA and exits via RuvB. An RuvB hexamer assembles on each DNA strand where it exits the tetramer. Each RuvB hexamer is contacted by two RuvA subunits (via domain III) on 2 adjacent RuvB subunits; this complex drives branch migration. In the full resolvosome a probable DNA-RuvA(4)-RuvB(12)-RuvC(2) complex forms which resolves the HJ.</text>
</comment>
<dbReference type="RefSeq" id="WP_172247250.1">
    <property type="nucleotide sequence ID" value="NZ_BMDD01000001.1"/>
</dbReference>
<proteinExistence type="inferred from homology"/>
<feature type="region of interest" description="Domain III" evidence="6">
    <location>
        <begin position="159"/>
        <end position="207"/>
    </location>
</feature>
<evidence type="ECO:0000313" key="8">
    <source>
        <dbReference type="EMBL" id="GGH75116.1"/>
    </source>
</evidence>
<dbReference type="SMART" id="SM00278">
    <property type="entry name" value="HhH1"/>
    <property type="match status" value="2"/>
</dbReference>
<keyword evidence="8" id="KW-0347">Helicase</keyword>
<dbReference type="InterPro" id="IPR036267">
    <property type="entry name" value="RuvA_C_sf"/>
</dbReference>
<keyword evidence="1 6" id="KW-0963">Cytoplasm</keyword>
<sequence>MIDFVRGLVAHMENEYIVVDVQGVGYRVFCPNPYAFAAKGSSEPVTVYTHHSVREDAISLYGFSTREEQKLFRRLIDVTGIGPRVALGILAGGSPEKVVSAIQQENVTFLTKLPGIGKKTAQRMILDLKDRLDGFVAPSLGGLFDNTVAAEAELDGGGWKEAREGLEVLGYTDAELDKVWMELKEDLKPGEPVDALMKRALKVLYRG</sequence>
<feature type="domain" description="Helix-hairpin-helix DNA-binding motif class 1" evidence="7">
    <location>
        <begin position="108"/>
        <end position="127"/>
    </location>
</feature>
<dbReference type="Pfam" id="PF07499">
    <property type="entry name" value="RuvA_C"/>
    <property type="match status" value="1"/>
</dbReference>
<keyword evidence="5 6" id="KW-0234">DNA repair</keyword>